<evidence type="ECO:0000313" key="2">
    <source>
        <dbReference type="EMBL" id="BAW20854.1"/>
    </source>
</evidence>
<dbReference type="InterPro" id="IPR007048">
    <property type="entry name" value="IraD/Gp25-like"/>
</dbReference>
<sequence>MNRHTGEPISEEAHIAQSIVDILTTRIGTRVMRRDYGSLVPELIDQPLNAANSLRLYAASAVAIMQWEPRITLAVVRLDVDSLSGGATLEIEAKQNDTNAALNIRTPIQLGAAQ</sequence>
<dbReference type="RefSeq" id="WP_029885313.1">
    <property type="nucleotide sequence ID" value="NZ_AP015029.1"/>
</dbReference>
<protein>
    <submittedName>
        <fullName evidence="2">Baseplate assembly protein</fullName>
    </submittedName>
</protein>
<dbReference type="SUPFAM" id="SSF160719">
    <property type="entry name" value="gpW/gp25-like"/>
    <property type="match status" value="1"/>
</dbReference>
<reference evidence="2 3" key="1">
    <citation type="submission" date="2015-11" db="EMBL/GenBank/DDBJ databases">
        <title>Complete genome sequencing of a biphenyl-degrading bacterium, Pseudomonas putida KF715 (=NBRC110667).</title>
        <authorList>
            <person name="Suenaga H."/>
            <person name="Fujihara N."/>
            <person name="Watanabe T."/>
            <person name="Hirose J."/>
            <person name="Kimura N."/>
            <person name="Yamazoe A."/>
            <person name="Hosoyama A."/>
            <person name="Shimodaira J."/>
            <person name="Furukawa K."/>
        </authorList>
    </citation>
    <scope>NUCLEOTIDE SEQUENCE [LARGE SCALE GENOMIC DNA]</scope>
    <source>
        <strain evidence="2 3">KF715</strain>
    </source>
</reference>
<dbReference type="AlphaFoldDB" id="A0A1L7N5W4"/>
<evidence type="ECO:0000313" key="3">
    <source>
        <dbReference type="Proteomes" id="UP000218731"/>
    </source>
</evidence>
<evidence type="ECO:0000259" key="1">
    <source>
        <dbReference type="Pfam" id="PF04965"/>
    </source>
</evidence>
<proteinExistence type="predicted"/>
<dbReference type="Proteomes" id="UP000218731">
    <property type="component" value="Chromosome 1"/>
</dbReference>
<accession>A0A1L7N5W4</accession>
<dbReference type="EMBL" id="AP015029">
    <property type="protein sequence ID" value="BAW20854.1"/>
    <property type="molecule type" value="Genomic_DNA"/>
</dbReference>
<feature type="domain" description="IraD/Gp25-like" evidence="1">
    <location>
        <begin position="11"/>
        <end position="99"/>
    </location>
</feature>
<dbReference type="Gene3D" id="3.10.450.40">
    <property type="match status" value="1"/>
</dbReference>
<organism evidence="2 3">
    <name type="scientific">Pseudomonas putida</name>
    <name type="common">Arthrobacter siderocapsulatus</name>
    <dbReference type="NCBI Taxonomy" id="303"/>
    <lineage>
        <taxon>Bacteria</taxon>
        <taxon>Pseudomonadati</taxon>
        <taxon>Pseudomonadota</taxon>
        <taxon>Gammaproteobacteria</taxon>
        <taxon>Pseudomonadales</taxon>
        <taxon>Pseudomonadaceae</taxon>
        <taxon>Pseudomonas</taxon>
    </lineage>
</organism>
<dbReference type="Pfam" id="PF04965">
    <property type="entry name" value="GPW_gp25"/>
    <property type="match status" value="1"/>
</dbReference>
<gene>
    <name evidence="2" type="ORF">KF715C_ch2810</name>
</gene>
<name>A0A1L7N5W4_PSEPU</name>